<evidence type="ECO:0000256" key="1">
    <source>
        <dbReference type="ARBA" id="ARBA00022801"/>
    </source>
</evidence>
<dbReference type="PANTHER" id="PTHR30404">
    <property type="entry name" value="N-ACETYLMURAMOYL-L-ALANINE AMIDASE"/>
    <property type="match status" value="1"/>
</dbReference>
<protein>
    <submittedName>
        <fullName evidence="3">Sporulation-related domain</fullName>
    </submittedName>
</protein>
<accession>A0A2P2BSJ7</accession>
<dbReference type="InterPro" id="IPR050695">
    <property type="entry name" value="N-acetylmuramoyl_amidase_3"/>
</dbReference>
<dbReference type="EMBL" id="LN650648">
    <property type="protein sequence ID" value="CEI73343.1"/>
    <property type="molecule type" value="Genomic_DNA"/>
</dbReference>
<dbReference type="PANTHER" id="PTHR30404:SF0">
    <property type="entry name" value="N-ACETYLMURAMOYL-L-ALANINE AMIDASE AMIC"/>
    <property type="match status" value="1"/>
</dbReference>
<dbReference type="GO" id="GO:0030288">
    <property type="term" value="C:outer membrane-bounded periplasmic space"/>
    <property type="evidence" value="ECO:0007669"/>
    <property type="project" value="TreeGrafter"/>
</dbReference>
<dbReference type="KEGG" id="rhom:FRIFI_1812"/>
<dbReference type="GO" id="GO:0008745">
    <property type="term" value="F:N-acetylmuramoyl-L-alanine amidase activity"/>
    <property type="evidence" value="ECO:0007669"/>
    <property type="project" value="InterPro"/>
</dbReference>
<evidence type="ECO:0000313" key="4">
    <source>
        <dbReference type="Proteomes" id="UP000245695"/>
    </source>
</evidence>
<dbReference type="AlphaFoldDB" id="A0A2P2BSJ7"/>
<proteinExistence type="predicted"/>
<evidence type="ECO:0000313" key="3">
    <source>
        <dbReference type="EMBL" id="CEI73343.1"/>
    </source>
</evidence>
<dbReference type="Proteomes" id="UP000245695">
    <property type="component" value="Chromosome 1"/>
</dbReference>
<dbReference type="SUPFAM" id="SSF110997">
    <property type="entry name" value="Sporulation related repeat"/>
    <property type="match status" value="1"/>
</dbReference>
<evidence type="ECO:0000259" key="2">
    <source>
        <dbReference type="SMART" id="SM00646"/>
    </source>
</evidence>
<sequence>MKICVNVGHTLKGAGSGAIGIKNESIENRNVANELISLLKDRGYEVVLSKVDNASSNVAYLKECVDISNNNKCDLFISIHFNSFNKKAYGVECFYYKNNENGKKLANSICESISSIGFKNRGAKDGSNLYVIRNTLCDAVLIECCFIDNDDDMKKYDYKKMARAICDGIIKKDSEIYRVCVGSFRVKDNAINCLNEAKDKGFDDAFIYC</sequence>
<dbReference type="InterPro" id="IPR036680">
    <property type="entry name" value="SPOR-like_sf"/>
</dbReference>
<dbReference type="InterPro" id="IPR002508">
    <property type="entry name" value="MurNAc-LAA_cat"/>
</dbReference>
<dbReference type="GO" id="GO:0042834">
    <property type="term" value="F:peptidoglycan binding"/>
    <property type="evidence" value="ECO:0007669"/>
    <property type="project" value="InterPro"/>
</dbReference>
<keyword evidence="1" id="KW-0378">Hydrolase</keyword>
<feature type="domain" description="MurNAc-LAA" evidence="2">
    <location>
        <begin position="65"/>
        <end position="170"/>
    </location>
</feature>
<dbReference type="CDD" id="cd02696">
    <property type="entry name" value="MurNAc-LAA"/>
    <property type="match status" value="1"/>
</dbReference>
<dbReference type="SMART" id="SM00646">
    <property type="entry name" value="Ami_3"/>
    <property type="match status" value="1"/>
</dbReference>
<name>A0A2P2BSJ7_9FIRM</name>
<dbReference type="Gene3D" id="3.40.630.40">
    <property type="entry name" value="Zn-dependent exopeptidases"/>
    <property type="match status" value="1"/>
</dbReference>
<dbReference type="Pfam" id="PF01520">
    <property type="entry name" value="Amidase_3"/>
    <property type="match status" value="1"/>
</dbReference>
<gene>
    <name evidence="3" type="ORF">FRIFI_1812</name>
</gene>
<dbReference type="SUPFAM" id="SSF53187">
    <property type="entry name" value="Zn-dependent exopeptidases"/>
    <property type="match status" value="1"/>
</dbReference>
<keyword evidence="4" id="KW-1185">Reference proteome</keyword>
<dbReference type="RefSeq" id="WP_166505668.1">
    <property type="nucleotide sequence ID" value="NZ_LN650648.1"/>
</dbReference>
<dbReference type="GO" id="GO:0009253">
    <property type="term" value="P:peptidoglycan catabolic process"/>
    <property type="evidence" value="ECO:0007669"/>
    <property type="project" value="InterPro"/>
</dbReference>
<reference evidence="3 4" key="1">
    <citation type="submission" date="2014-09" db="EMBL/GenBank/DDBJ databases">
        <authorList>
            <person name="Hornung B.V."/>
        </authorList>
    </citation>
    <scope>NUCLEOTIDE SEQUENCE [LARGE SCALE GENOMIC DNA]</scope>
    <source>
        <strain evidence="3 4">FRIFI</strain>
    </source>
</reference>
<organism evidence="3 4">
    <name type="scientific">Romboutsia hominis</name>
    <dbReference type="NCBI Taxonomy" id="1507512"/>
    <lineage>
        <taxon>Bacteria</taxon>
        <taxon>Bacillati</taxon>
        <taxon>Bacillota</taxon>
        <taxon>Clostridia</taxon>
        <taxon>Peptostreptococcales</taxon>
        <taxon>Peptostreptococcaceae</taxon>
        <taxon>Romboutsia</taxon>
    </lineage>
</organism>